<keyword evidence="13" id="KW-0594">Phospholipid biosynthesis</keyword>
<dbReference type="GO" id="GO:0008444">
    <property type="term" value="F:CDP-diacylglycerol-glycerol-3-phosphate 3-phosphatidyltransferase activity"/>
    <property type="evidence" value="ECO:0007669"/>
    <property type="project" value="UniProtKB-UniRule"/>
</dbReference>
<evidence type="ECO:0000256" key="4">
    <source>
        <dbReference type="ARBA" id="ARBA00010441"/>
    </source>
</evidence>
<gene>
    <name evidence="19" type="primary">pgsA</name>
    <name evidence="19" type="ORF">C4K68_10790</name>
</gene>
<keyword evidence="12 18" id="KW-0472">Membrane</keyword>
<dbReference type="Gene3D" id="1.20.120.1760">
    <property type="match status" value="1"/>
</dbReference>
<dbReference type="EMBL" id="PRLP01000034">
    <property type="protein sequence ID" value="PPC77347.1"/>
    <property type="molecule type" value="Genomic_DNA"/>
</dbReference>
<evidence type="ECO:0000256" key="9">
    <source>
        <dbReference type="ARBA" id="ARBA00022692"/>
    </source>
</evidence>
<dbReference type="InterPro" id="IPR050324">
    <property type="entry name" value="CDP-alcohol_PTase-I"/>
</dbReference>
<dbReference type="NCBIfam" id="TIGR00560">
    <property type="entry name" value="pgsA"/>
    <property type="match status" value="1"/>
</dbReference>
<evidence type="ECO:0000313" key="20">
    <source>
        <dbReference type="Proteomes" id="UP000238196"/>
    </source>
</evidence>
<evidence type="ECO:0000256" key="7">
    <source>
        <dbReference type="ARBA" id="ARBA00022516"/>
    </source>
</evidence>
<dbReference type="GO" id="GO:0005886">
    <property type="term" value="C:plasma membrane"/>
    <property type="evidence" value="ECO:0007669"/>
    <property type="project" value="TreeGrafter"/>
</dbReference>
<proteinExistence type="inferred from homology"/>
<dbReference type="PIRSF" id="PIRSF000847">
    <property type="entry name" value="Phos_ph_gly_syn"/>
    <property type="match status" value="1"/>
</dbReference>
<keyword evidence="7" id="KW-0444">Lipid biosynthesis</keyword>
<evidence type="ECO:0000256" key="5">
    <source>
        <dbReference type="ARBA" id="ARBA00013170"/>
    </source>
</evidence>
<dbReference type="GO" id="GO:0005737">
    <property type="term" value="C:cytoplasm"/>
    <property type="evidence" value="ECO:0007669"/>
    <property type="project" value="UniProtKB-ARBA"/>
</dbReference>
<dbReference type="PANTHER" id="PTHR14269:SF62">
    <property type="entry name" value="CDP-DIACYLGLYCEROL--GLYCEROL-3-PHOSPHATE 3-PHOSPHATIDYLTRANSFERASE 1, CHLOROPLASTIC"/>
    <property type="match status" value="1"/>
</dbReference>
<keyword evidence="14" id="KW-1208">Phospholipid metabolism</keyword>
<comment type="cofactor">
    <cofactor evidence="1">
        <name>Mn(2+)</name>
        <dbReference type="ChEBI" id="CHEBI:29035"/>
    </cofactor>
</comment>
<sequence length="184" mass="20278">MILNLPNLLTAFRVVLIPVIVVVFYLPFSWAPWVSALIFMLAGATDWFDGYLARKWNQATPFGAFLDPVADKLMVAVILVMLVESYATPWVTLPACVIIGREILISALREWMAELGKRASVAVSFIGKIKTTAQMGALIVLLACLPGSWESWVGIAGLYIATLLTLWSMLIYVKAAWPMLMGKA</sequence>
<evidence type="ECO:0000256" key="18">
    <source>
        <dbReference type="SAM" id="Phobius"/>
    </source>
</evidence>
<evidence type="ECO:0000256" key="16">
    <source>
        <dbReference type="NCBIfam" id="TIGR00560"/>
    </source>
</evidence>
<evidence type="ECO:0000256" key="13">
    <source>
        <dbReference type="ARBA" id="ARBA00023209"/>
    </source>
</evidence>
<comment type="pathway">
    <text evidence="3">Phospholipid metabolism; phosphatidylglycerol biosynthesis; phosphatidylglycerol from CDP-diacylglycerol: step 1/2.</text>
</comment>
<keyword evidence="10 18" id="KW-1133">Transmembrane helix</keyword>
<accession>A0A2S5KR58</accession>
<dbReference type="Proteomes" id="UP000238196">
    <property type="component" value="Unassembled WGS sequence"/>
</dbReference>
<keyword evidence="11" id="KW-0443">Lipid metabolism</keyword>
<evidence type="ECO:0000256" key="11">
    <source>
        <dbReference type="ARBA" id="ARBA00023098"/>
    </source>
</evidence>
<comment type="similarity">
    <text evidence="4 17">Belongs to the CDP-alcohol phosphatidyltransferase class-I family.</text>
</comment>
<dbReference type="GO" id="GO:0046474">
    <property type="term" value="P:glycerophospholipid biosynthetic process"/>
    <property type="evidence" value="ECO:0007669"/>
    <property type="project" value="TreeGrafter"/>
</dbReference>
<evidence type="ECO:0000256" key="6">
    <source>
        <dbReference type="ARBA" id="ARBA00014944"/>
    </source>
</evidence>
<dbReference type="InterPro" id="IPR048254">
    <property type="entry name" value="CDP_ALCOHOL_P_TRANSF_CS"/>
</dbReference>
<evidence type="ECO:0000313" key="19">
    <source>
        <dbReference type="EMBL" id="PPC77347.1"/>
    </source>
</evidence>
<reference evidence="19 20" key="1">
    <citation type="submission" date="2018-02" db="EMBL/GenBank/DDBJ databases">
        <title>novel marine gammaproteobacteria from coastal saline agro ecosystem.</title>
        <authorList>
            <person name="Krishnan R."/>
            <person name="Ramesh Kumar N."/>
        </authorList>
    </citation>
    <scope>NUCLEOTIDE SEQUENCE [LARGE SCALE GENOMIC DNA]</scope>
    <source>
        <strain evidence="19 20">228</strain>
    </source>
</reference>
<evidence type="ECO:0000256" key="3">
    <source>
        <dbReference type="ARBA" id="ARBA00005042"/>
    </source>
</evidence>
<comment type="subcellular location">
    <subcellularLocation>
        <location evidence="2">Membrane</location>
        <topology evidence="2">Multi-pass membrane protein</topology>
    </subcellularLocation>
</comment>
<dbReference type="PROSITE" id="PS00379">
    <property type="entry name" value="CDP_ALCOHOL_P_TRANSF"/>
    <property type="match status" value="1"/>
</dbReference>
<comment type="catalytic activity">
    <reaction evidence="15">
        <text>a CDP-1,2-diacyl-sn-glycerol + sn-glycerol 3-phosphate = a 1,2-diacyl-sn-glycero-3-phospho-(1'-sn-glycero-3'-phosphate) + CMP + H(+)</text>
        <dbReference type="Rhea" id="RHEA:12593"/>
        <dbReference type="ChEBI" id="CHEBI:15378"/>
        <dbReference type="ChEBI" id="CHEBI:57597"/>
        <dbReference type="ChEBI" id="CHEBI:58332"/>
        <dbReference type="ChEBI" id="CHEBI:60110"/>
        <dbReference type="ChEBI" id="CHEBI:60377"/>
        <dbReference type="EC" id="2.7.8.5"/>
    </reaction>
</comment>
<comment type="caution">
    <text evidence="19">The sequence shown here is derived from an EMBL/GenBank/DDBJ whole genome shotgun (WGS) entry which is preliminary data.</text>
</comment>
<evidence type="ECO:0000256" key="10">
    <source>
        <dbReference type="ARBA" id="ARBA00022989"/>
    </source>
</evidence>
<dbReference type="AlphaFoldDB" id="A0A2S5KR58"/>
<dbReference type="InterPro" id="IPR043130">
    <property type="entry name" value="CDP-OH_PTrfase_TM_dom"/>
</dbReference>
<dbReference type="PANTHER" id="PTHR14269">
    <property type="entry name" value="CDP-DIACYLGLYCEROL--GLYCEROL-3-PHOSPHATE 3-PHOSPHATIDYLTRANSFERASE-RELATED"/>
    <property type="match status" value="1"/>
</dbReference>
<dbReference type="OrthoDB" id="5296679at2"/>
<keyword evidence="9 18" id="KW-0812">Transmembrane</keyword>
<evidence type="ECO:0000256" key="12">
    <source>
        <dbReference type="ARBA" id="ARBA00023136"/>
    </source>
</evidence>
<evidence type="ECO:0000256" key="14">
    <source>
        <dbReference type="ARBA" id="ARBA00023264"/>
    </source>
</evidence>
<dbReference type="InterPro" id="IPR000462">
    <property type="entry name" value="CDP-OH_P_trans"/>
</dbReference>
<feature type="transmembrane region" description="Helical" evidence="18">
    <location>
        <begin position="129"/>
        <end position="149"/>
    </location>
</feature>
<evidence type="ECO:0000256" key="17">
    <source>
        <dbReference type="RuleBase" id="RU003750"/>
    </source>
</evidence>
<evidence type="ECO:0000256" key="2">
    <source>
        <dbReference type="ARBA" id="ARBA00004141"/>
    </source>
</evidence>
<keyword evidence="8 17" id="KW-0808">Transferase</keyword>
<dbReference type="InterPro" id="IPR004570">
    <property type="entry name" value="Phosphatidylglycerol_P_synth"/>
</dbReference>
<evidence type="ECO:0000256" key="8">
    <source>
        <dbReference type="ARBA" id="ARBA00022679"/>
    </source>
</evidence>
<dbReference type="EC" id="2.7.8.5" evidence="5 16"/>
<evidence type="ECO:0000256" key="1">
    <source>
        <dbReference type="ARBA" id="ARBA00001936"/>
    </source>
</evidence>
<dbReference type="GO" id="GO:0050793">
    <property type="term" value="P:regulation of developmental process"/>
    <property type="evidence" value="ECO:0007669"/>
    <property type="project" value="UniProtKB-ARBA"/>
</dbReference>
<evidence type="ECO:0000256" key="15">
    <source>
        <dbReference type="ARBA" id="ARBA00048586"/>
    </source>
</evidence>
<dbReference type="FunFam" id="1.20.120.1760:FF:000008">
    <property type="entry name" value="CDP-diacylglycerol--glycerol-3-phosphate 3-phosphatidyltransferase 2"/>
    <property type="match status" value="1"/>
</dbReference>
<feature type="transmembrane region" description="Helical" evidence="18">
    <location>
        <begin position="7"/>
        <end position="27"/>
    </location>
</feature>
<dbReference type="GO" id="GO:0036094">
    <property type="term" value="F:small molecule binding"/>
    <property type="evidence" value="ECO:0007669"/>
    <property type="project" value="UniProtKB-ARBA"/>
</dbReference>
<organism evidence="19 20">
    <name type="scientific">Proteobacteria bacterium 228</name>
    <dbReference type="NCBI Taxonomy" id="2083153"/>
    <lineage>
        <taxon>Bacteria</taxon>
        <taxon>Pseudomonadati</taxon>
        <taxon>Pseudomonadota</taxon>
    </lineage>
</organism>
<protein>
    <recommendedName>
        <fullName evidence="6 16">CDP-diacylglycerol--glycerol-3-phosphate 3-phosphatidyltransferase</fullName>
        <ecNumber evidence="5 16">2.7.8.5</ecNumber>
    </recommendedName>
</protein>
<dbReference type="Pfam" id="PF01066">
    <property type="entry name" value="CDP-OH_P_transf"/>
    <property type="match status" value="1"/>
</dbReference>
<feature type="transmembrane region" description="Helical" evidence="18">
    <location>
        <begin position="155"/>
        <end position="173"/>
    </location>
</feature>
<name>A0A2S5KR58_9PROT</name>